<keyword evidence="9" id="KW-0482">Metalloprotease</keyword>
<evidence type="ECO:0000256" key="2">
    <source>
        <dbReference type="ARBA" id="ARBA00010918"/>
    </source>
</evidence>
<evidence type="ECO:0000313" key="12">
    <source>
        <dbReference type="EMBL" id="KAL0172740.1"/>
    </source>
</evidence>
<keyword evidence="7" id="KW-0378">Hydrolase</keyword>
<evidence type="ECO:0000256" key="11">
    <source>
        <dbReference type="ARBA" id="ARBA00023180"/>
    </source>
</evidence>
<dbReference type="Gene3D" id="3.40.630.10">
    <property type="entry name" value="Zn peptidases"/>
    <property type="match status" value="1"/>
</dbReference>
<evidence type="ECO:0000256" key="1">
    <source>
        <dbReference type="ARBA" id="ARBA00004613"/>
    </source>
</evidence>
<proteinExistence type="inferred from homology"/>
<name>A0ABD0PFB5_CIRMR</name>
<evidence type="ECO:0000256" key="3">
    <source>
        <dbReference type="ARBA" id="ARBA00022525"/>
    </source>
</evidence>
<dbReference type="AlphaFoldDB" id="A0ABD0PFB5"/>
<reference evidence="12 13" key="1">
    <citation type="submission" date="2024-05" db="EMBL/GenBank/DDBJ databases">
        <title>Genome sequencing and assembly of Indian major carp, Cirrhinus mrigala (Hamilton, 1822).</title>
        <authorList>
            <person name="Mohindra V."/>
            <person name="Chowdhury L.M."/>
            <person name="Lal K."/>
            <person name="Jena J.K."/>
        </authorList>
    </citation>
    <scope>NUCLEOTIDE SEQUENCE [LARGE SCALE GENOMIC DNA]</scope>
    <source>
        <strain evidence="12">CM1030</strain>
        <tissue evidence="12">Blood</tissue>
    </source>
</reference>
<dbReference type="GO" id="GO:0005576">
    <property type="term" value="C:extracellular region"/>
    <property type="evidence" value="ECO:0007669"/>
    <property type="project" value="UniProtKB-SubCell"/>
</dbReference>
<evidence type="ECO:0000256" key="6">
    <source>
        <dbReference type="ARBA" id="ARBA00022729"/>
    </source>
</evidence>
<keyword evidence="13" id="KW-1185">Reference proteome</keyword>
<comment type="similarity">
    <text evidence="2">Belongs to the peptidase M28 family.</text>
</comment>
<keyword evidence="3" id="KW-0964">Secreted</keyword>
<dbReference type="InterPro" id="IPR039866">
    <property type="entry name" value="CPQ"/>
</dbReference>
<keyword evidence="11" id="KW-0325">Glycoprotein</keyword>
<sequence>GNISNFDLVMESDLGTFSPLGLQFTGSDKARAIMKEVMKLLAPINVTSLEEHGEGTDINMWMKAGVP</sequence>
<comment type="caution">
    <text evidence="12">The sequence shown here is derived from an EMBL/GenBank/DDBJ whole genome shotgun (WGS) entry which is preliminary data.</text>
</comment>
<keyword evidence="4" id="KW-0645">Protease</keyword>
<organism evidence="12 13">
    <name type="scientific">Cirrhinus mrigala</name>
    <name type="common">Mrigala</name>
    <dbReference type="NCBI Taxonomy" id="683832"/>
    <lineage>
        <taxon>Eukaryota</taxon>
        <taxon>Metazoa</taxon>
        <taxon>Chordata</taxon>
        <taxon>Craniata</taxon>
        <taxon>Vertebrata</taxon>
        <taxon>Euteleostomi</taxon>
        <taxon>Actinopterygii</taxon>
        <taxon>Neopterygii</taxon>
        <taxon>Teleostei</taxon>
        <taxon>Ostariophysi</taxon>
        <taxon>Cypriniformes</taxon>
        <taxon>Cyprinidae</taxon>
        <taxon>Labeoninae</taxon>
        <taxon>Labeonini</taxon>
        <taxon>Cirrhinus</taxon>
    </lineage>
</organism>
<accession>A0ABD0PFB5</accession>
<evidence type="ECO:0000256" key="9">
    <source>
        <dbReference type="ARBA" id="ARBA00023049"/>
    </source>
</evidence>
<evidence type="ECO:0000313" key="13">
    <source>
        <dbReference type="Proteomes" id="UP001529510"/>
    </source>
</evidence>
<dbReference type="GO" id="GO:0046872">
    <property type="term" value="F:metal ion binding"/>
    <property type="evidence" value="ECO:0007669"/>
    <property type="project" value="UniProtKB-KW"/>
</dbReference>
<keyword evidence="8" id="KW-0862">Zinc</keyword>
<evidence type="ECO:0000256" key="5">
    <source>
        <dbReference type="ARBA" id="ARBA00022723"/>
    </source>
</evidence>
<gene>
    <name evidence="12" type="ORF">M9458_033051</name>
</gene>
<dbReference type="PANTHER" id="PTHR12053:SF3">
    <property type="entry name" value="CARBOXYPEPTIDASE Q"/>
    <property type="match status" value="1"/>
</dbReference>
<dbReference type="PANTHER" id="PTHR12053">
    <property type="entry name" value="PROTEASE FAMILY M28 PLASMA GLUTAMATE CARBOXYPEPTIDASE-RELATED"/>
    <property type="match status" value="1"/>
</dbReference>
<feature type="non-terminal residue" evidence="12">
    <location>
        <position position="1"/>
    </location>
</feature>
<feature type="non-terminal residue" evidence="12">
    <location>
        <position position="67"/>
    </location>
</feature>
<dbReference type="Proteomes" id="UP001529510">
    <property type="component" value="Unassembled WGS sequence"/>
</dbReference>
<protein>
    <submittedName>
        <fullName evidence="12">Uncharacterized protein</fullName>
    </submittedName>
</protein>
<comment type="subcellular location">
    <subcellularLocation>
        <location evidence="1">Secreted</location>
    </subcellularLocation>
</comment>
<keyword evidence="6" id="KW-0732">Signal</keyword>
<evidence type="ECO:0000256" key="10">
    <source>
        <dbReference type="ARBA" id="ARBA00023145"/>
    </source>
</evidence>
<evidence type="ECO:0000256" key="7">
    <source>
        <dbReference type="ARBA" id="ARBA00022801"/>
    </source>
</evidence>
<keyword evidence="5" id="KW-0479">Metal-binding</keyword>
<keyword evidence="10" id="KW-0865">Zymogen</keyword>
<dbReference type="GO" id="GO:0006508">
    <property type="term" value="P:proteolysis"/>
    <property type="evidence" value="ECO:0007669"/>
    <property type="project" value="UniProtKB-KW"/>
</dbReference>
<evidence type="ECO:0000256" key="4">
    <source>
        <dbReference type="ARBA" id="ARBA00022670"/>
    </source>
</evidence>
<evidence type="ECO:0000256" key="8">
    <source>
        <dbReference type="ARBA" id="ARBA00022833"/>
    </source>
</evidence>
<dbReference type="EMBL" id="JAMKFB020000016">
    <property type="protein sequence ID" value="KAL0172740.1"/>
    <property type="molecule type" value="Genomic_DNA"/>
</dbReference>
<dbReference type="GO" id="GO:0008237">
    <property type="term" value="F:metallopeptidase activity"/>
    <property type="evidence" value="ECO:0007669"/>
    <property type="project" value="UniProtKB-KW"/>
</dbReference>